<keyword evidence="1" id="KW-0812">Transmembrane</keyword>
<evidence type="ECO:0000256" key="1">
    <source>
        <dbReference type="SAM" id="Phobius"/>
    </source>
</evidence>
<feature type="transmembrane region" description="Helical" evidence="1">
    <location>
        <begin position="101"/>
        <end position="124"/>
    </location>
</feature>
<accession>A0A7W3IYJ1</accession>
<dbReference type="EMBL" id="JACGXA010000001">
    <property type="protein sequence ID" value="MBA8802869.1"/>
    <property type="molecule type" value="Genomic_DNA"/>
</dbReference>
<dbReference type="RefSeq" id="WP_182537538.1">
    <property type="nucleotide sequence ID" value="NZ_JACGXA010000001.1"/>
</dbReference>
<keyword evidence="1" id="KW-1133">Transmembrane helix</keyword>
<name>A0A7W3IYJ1_9ACTN</name>
<evidence type="ECO:0000313" key="3">
    <source>
        <dbReference type="Proteomes" id="UP000580910"/>
    </source>
</evidence>
<reference evidence="2 3" key="1">
    <citation type="submission" date="2020-07" db="EMBL/GenBank/DDBJ databases">
        <title>Sequencing the genomes of 1000 actinobacteria strains.</title>
        <authorList>
            <person name="Klenk H.-P."/>
        </authorList>
    </citation>
    <scope>NUCLEOTIDE SEQUENCE [LARGE SCALE GENOMIC DNA]</scope>
    <source>
        <strain evidence="2 3">DSM 21349</strain>
    </source>
</reference>
<gene>
    <name evidence="2" type="ORF">FB382_001160</name>
</gene>
<feature type="transmembrane region" description="Helical" evidence="1">
    <location>
        <begin position="21"/>
        <end position="44"/>
    </location>
</feature>
<proteinExistence type="predicted"/>
<organism evidence="2 3">
    <name type="scientific">Nocardioides ginsengisegetis</name>
    <dbReference type="NCBI Taxonomy" id="661491"/>
    <lineage>
        <taxon>Bacteria</taxon>
        <taxon>Bacillati</taxon>
        <taxon>Actinomycetota</taxon>
        <taxon>Actinomycetes</taxon>
        <taxon>Propionibacteriales</taxon>
        <taxon>Nocardioidaceae</taxon>
        <taxon>Nocardioides</taxon>
    </lineage>
</organism>
<protein>
    <submittedName>
        <fullName evidence="2">Uncharacterized protein</fullName>
    </submittedName>
</protein>
<comment type="caution">
    <text evidence="2">The sequence shown here is derived from an EMBL/GenBank/DDBJ whole genome shotgun (WGS) entry which is preliminary data.</text>
</comment>
<evidence type="ECO:0000313" key="2">
    <source>
        <dbReference type="EMBL" id="MBA8802869.1"/>
    </source>
</evidence>
<dbReference type="AlphaFoldDB" id="A0A7W3IYJ1"/>
<keyword evidence="3" id="KW-1185">Reference proteome</keyword>
<dbReference type="Proteomes" id="UP000580910">
    <property type="component" value="Unassembled WGS sequence"/>
</dbReference>
<keyword evidence="1" id="KW-0472">Membrane</keyword>
<feature type="transmembrane region" description="Helical" evidence="1">
    <location>
        <begin position="56"/>
        <end position="80"/>
    </location>
</feature>
<sequence length="136" mass="14291">MTTRSDRDLPPPYDRGRARQLRMMLYAVLASATVMVILAVALLIHTGDDASTGVVLLVVLVPALVLLGLSVRTLALLALADRRVKMWVTASGTAAILDGLLLTRVGVGWVLIVVGVLLVLVGALPGRDPDTGRTSG</sequence>